<comment type="caution">
    <text evidence="6">The sequence shown here is derived from an EMBL/GenBank/DDBJ whole genome shotgun (WGS) entry which is preliminary data.</text>
</comment>
<evidence type="ECO:0000256" key="3">
    <source>
        <dbReference type="ARBA" id="ARBA00023163"/>
    </source>
</evidence>
<proteinExistence type="predicted"/>
<evidence type="ECO:0000313" key="7">
    <source>
        <dbReference type="Proteomes" id="UP000253759"/>
    </source>
</evidence>
<dbReference type="PROSITE" id="PS51078">
    <property type="entry name" value="ICLR_ED"/>
    <property type="match status" value="1"/>
</dbReference>
<dbReference type="PANTHER" id="PTHR30136">
    <property type="entry name" value="HELIX-TURN-HELIX TRANSCRIPTIONAL REGULATOR, ICLR FAMILY"/>
    <property type="match status" value="1"/>
</dbReference>
<dbReference type="InterPro" id="IPR036390">
    <property type="entry name" value="WH_DNA-bd_sf"/>
</dbReference>
<dbReference type="Proteomes" id="UP000253759">
    <property type="component" value="Unassembled WGS sequence"/>
</dbReference>
<dbReference type="GO" id="GO:0003677">
    <property type="term" value="F:DNA binding"/>
    <property type="evidence" value="ECO:0007669"/>
    <property type="project" value="UniProtKB-KW"/>
</dbReference>
<dbReference type="InterPro" id="IPR036388">
    <property type="entry name" value="WH-like_DNA-bd_sf"/>
</dbReference>
<feature type="domain" description="IclR-ED" evidence="5">
    <location>
        <begin position="72"/>
        <end position="256"/>
    </location>
</feature>
<dbReference type="PANTHER" id="PTHR30136:SF24">
    <property type="entry name" value="HTH-TYPE TRANSCRIPTIONAL REPRESSOR ALLR"/>
    <property type="match status" value="1"/>
</dbReference>
<dbReference type="SUPFAM" id="SSF55781">
    <property type="entry name" value="GAF domain-like"/>
    <property type="match status" value="1"/>
</dbReference>
<organism evidence="6 7">
    <name type="scientific">Pelagibacterium lacus</name>
    <dbReference type="NCBI Taxonomy" id="2282655"/>
    <lineage>
        <taxon>Bacteria</taxon>
        <taxon>Pseudomonadati</taxon>
        <taxon>Pseudomonadota</taxon>
        <taxon>Alphaproteobacteria</taxon>
        <taxon>Hyphomicrobiales</taxon>
        <taxon>Devosiaceae</taxon>
        <taxon>Pelagibacterium</taxon>
    </lineage>
</organism>
<dbReference type="SUPFAM" id="SSF46785">
    <property type="entry name" value="Winged helix' DNA-binding domain"/>
    <property type="match status" value="1"/>
</dbReference>
<dbReference type="InterPro" id="IPR014757">
    <property type="entry name" value="Tscrpt_reg_IclR_C"/>
</dbReference>
<feature type="domain" description="HTH iclR-type" evidence="4">
    <location>
        <begin position="8"/>
        <end position="71"/>
    </location>
</feature>
<keyword evidence="3" id="KW-0804">Transcription</keyword>
<evidence type="ECO:0000256" key="2">
    <source>
        <dbReference type="ARBA" id="ARBA00023125"/>
    </source>
</evidence>
<dbReference type="GO" id="GO:0003700">
    <property type="term" value="F:DNA-binding transcription factor activity"/>
    <property type="evidence" value="ECO:0007669"/>
    <property type="project" value="TreeGrafter"/>
</dbReference>
<dbReference type="InterPro" id="IPR050707">
    <property type="entry name" value="HTH_MetabolicPath_Reg"/>
</dbReference>
<keyword evidence="7" id="KW-1185">Reference proteome</keyword>
<keyword evidence="2" id="KW-0238">DNA-binding</keyword>
<accession>A0A369W8Y7</accession>
<dbReference type="SMART" id="SM00346">
    <property type="entry name" value="HTH_ICLR"/>
    <property type="match status" value="1"/>
</dbReference>
<evidence type="ECO:0000259" key="5">
    <source>
        <dbReference type="PROSITE" id="PS51078"/>
    </source>
</evidence>
<sequence length="258" mass="27738">MLVTKKDRDPISKALAALKWLVEDDASDVGVRELASALNVSPSSAHRLLNALVDSGFVHQDPATSRYSLGLEFIRISRIAASRITISKIALPHMARLAEKCGETVLLCIYDSERKQMMFVEALDSPHELRYIIELNSWKPVFAGASGQSIMAFLPDDEIDAIIDRGVWAVTDQTLTDPAALRKNLAAIRSAGYACTRGQRIRGAVGLGAPVYGPGGAVLGAICLTIPDQRFDPAQEQSLAEMVMACARVVSSDIGTGS</sequence>
<keyword evidence="1" id="KW-0805">Transcription regulation</keyword>
<dbReference type="GO" id="GO:0045892">
    <property type="term" value="P:negative regulation of DNA-templated transcription"/>
    <property type="evidence" value="ECO:0007669"/>
    <property type="project" value="TreeGrafter"/>
</dbReference>
<dbReference type="InterPro" id="IPR029016">
    <property type="entry name" value="GAF-like_dom_sf"/>
</dbReference>
<evidence type="ECO:0000313" key="6">
    <source>
        <dbReference type="EMBL" id="RDE10527.1"/>
    </source>
</evidence>
<dbReference type="EMBL" id="QQNH01000001">
    <property type="protein sequence ID" value="RDE10527.1"/>
    <property type="molecule type" value="Genomic_DNA"/>
</dbReference>
<dbReference type="Pfam" id="PF09339">
    <property type="entry name" value="HTH_IclR"/>
    <property type="match status" value="1"/>
</dbReference>
<dbReference type="Gene3D" id="3.30.450.40">
    <property type="match status" value="1"/>
</dbReference>
<protein>
    <submittedName>
        <fullName evidence="6">IclR family transcriptional regulator</fullName>
    </submittedName>
</protein>
<dbReference type="InterPro" id="IPR005471">
    <property type="entry name" value="Tscrpt_reg_IclR_N"/>
</dbReference>
<evidence type="ECO:0000259" key="4">
    <source>
        <dbReference type="PROSITE" id="PS51077"/>
    </source>
</evidence>
<gene>
    <name evidence="6" type="ORF">DVH29_00820</name>
</gene>
<name>A0A369W8Y7_9HYPH</name>
<reference evidence="7" key="1">
    <citation type="submission" date="2018-07" db="EMBL/GenBank/DDBJ databases">
        <authorList>
            <person name="Liu B.-T."/>
            <person name="Du Z."/>
        </authorList>
    </citation>
    <scope>NUCLEOTIDE SEQUENCE [LARGE SCALE GENOMIC DNA]</scope>
    <source>
        <strain evidence="7">XYN52</strain>
    </source>
</reference>
<dbReference type="AlphaFoldDB" id="A0A369W8Y7"/>
<dbReference type="Pfam" id="PF01614">
    <property type="entry name" value="IclR_C"/>
    <property type="match status" value="1"/>
</dbReference>
<dbReference type="PROSITE" id="PS51077">
    <property type="entry name" value="HTH_ICLR"/>
    <property type="match status" value="1"/>
</dbReference>
<dbReference type="Gene3D" id="1.10.10.10">
    <property type="entry name" value="Winged helix-like DNA-binding domain superfamily/Winged helix DNA-binding domain"/>
    <property type="match status" value="1"/>
</dbReference>
<evidence type="ECO:0000256" key="1">
    <source>
        <dbReference type="ARBA" id="ARBA00023015"/>
    </source>
</evidence>